<organism evidence="3 4">
    <name type="scientific">Rhododendron griersonianum</name>
    <dbReference type="NCBI Taxonomy" id="479676"/>
    <lineage>
        <taxon>Eukaryota</taxon>
        <taxon>Viridiplantae</taxon>
        <taxon>Streptophyta</taxon>
        <taxon>Embryophyta</taxon>
        <taxon>Tracheophyta</taxon>
        <taxon>Spermatophyta</taxon>
        <taxon>Magnoliopsida</taxon>
        <taxon>eudicotyledons</taxon>
        <taxon>Gunneridae</taxon>
        <taxon>Pentapetalae</taxon>
        <taxon>asterids</taxon>
        <taxon>Ericales</taxon>
        <taxon>Ericaceae</taxon>
        <taxon>Ericoideae</taxon>
        <taxon>Rhodoreae</taxon>
        <taxon>Rhododendron</taxon>
    </lineage>
</organism>
<evidence type="ECO:0000313" key="4">
    <source>
        <dbReference type="Proteomes" id="UP000823749"/>
    </source>
</evidence>
<evidence type="ECO:0000256" key="2">
    <source>
        <dbReference type="SAM" id="SignalP"/>
    </source>
</evidence>
<feature type="chain" id="PRO_5043450891" description="Glycine-rich protein" evidence="2">
    <location>
        <begin position="26"/>
        <end position="122"/>
    </location>
</feature>
<keyword evidence="4" id="KW-1185">Reference proteome</keyword>
<evidence type="ECO:0000256" key="1">
    <source>
        <dbReference type="SAM" id="MobiDB-lite"/>
    </source>
</evidence>
<accession>A0AAV6JZZ2</accession>
<dbReference type="Pfam" id="PF07172">
    <property type="entry name" value="GRP"/>
    <property type="match status" value="1"/>
</dbReference>
<dbReference type="PANTHER" id="PTHR37389">
    <property type="entry name" value="NODULIN-24"/>
    <property type="match status" value="1"/>
</dbReference>
<feature type="signal peptide" evidence="2">
    <location>
        <begin position="1"/>
        <end position="25"/>
    </location>
</feature>
<dbReference type="PANTHER" id="PTHR37389:SF41">
    <property type="entry name" value="GLYCINE-RICH PROTEIN 3 SHORT ISOFORM-LIKE"/>
    <property type="match status" value="1"/>
</dbReference>
<sequence length="122" mass="12140">MGSKAIVYLGLLLATLVLITSGVTARELAETSTSEETTQTAKQAKGVEEAKYPGGGYGGYPGGGYGGGPGGGYGGYPGGGYGGGPGGGYGGGGGCRYRCCQRGYYGGCRRCCSYEEAMEKGN</sequence>
<evidence type="ECO:0008006" key="5">
    <source>
        <dbReference type="Google" id="ProtNLM"/>
    </source>
</evidence>
<gene>
    <name evidence="3" type="ORF">RHGRI_017986</name>
</gene>
<dbReference type="AlphaFoldDB" id="A0AAV6JZZ2"/>
<dbReference type="EMBL" id="JACTNZ010000006">
    <property type="protein sequence ID" value="KAG5545687.1"/>
    <property type="molecule type" value="Genomic_DNA"/>
</dbReference>
<evidence type="ECO:0000313" key="3">
    <source>
        <dbReference type="EMBL" id="KAG5545687.1"/>
    </source>
</evidence>
<feature type="region of interest" description="Disordered" evidence="1">
    <location>
        <begin position="29"/>
        <end position="53"/>
    </location>
</feature>
<protein>
    <recommendedName>
        <fullName evidence="5">Glycine-rich protein</fullName>
    </recommendedName>
</protein>
<keyword evidence="2" id="KW-0732">Signal</keyword>
<feature type="compositionally biased region" description="Low complexity" evidence="1">
    <location>
        <begin position="29"/>
        <end position="44"/>
    </location>
</feature>
<comment type="caution">
    <text evidence="3">The sequence shown here is derived from an EMBL/GenBank/DDBJ whole genome shotgun (WGS) entry which is preliminary data.</text>
</comment>
<reference evidence="3 4" key="1">
    <citation type="submission" date="2020-08" db="EMBL/GenBank/DDBJ databases">
        <title>Plant Genome Project.</title>
        <authorList>
            <person name="Zhang R.-G."/>
        </authorList>
    </citation>
    <scope>NUCLEOTIDE SEQUENCE [LARGE SCALE GENOMIC DNA]</scope>
    <source>
        <strain evidence="3">WSP0</strain>
        <tissue evidence="3">Leaf</tissue>
    </source>
</reference>
<dbReference type="Proteomes" id="UP000823749">
    <property type="component" value="Chromosome 6"/>
</dbReference>
<name>A0AAV6JZZ2_9ERIC</name>
<dbReference type="InterPro" id="IPR010800">
    <property type="entry name" value="GRP"/>
</dbReference>
<proteinExistence type="predicted"/>